<evidence type="ECO:0000256" key="1">
    <source>
        <dbReference type="SAM" id="Phobius"/>
    </source>
</evidence>
<feature type="transmembrane region" description="Helical" evidence="1">
    <location>
        <begin position="19"/>
        <end position="40"/>
    </location>
</feature>
<keyword evidence="1" id="KW-0812">Transmembrane</keyword>
<keyword evidence="1" id="KW-1133">Transmembrane helix</keyword>
<dbReference type="WBParaSite" id="nOo.2.0.1.t04220-RA">
    <property type="protein sequence ID" value="nOo.2.0.1.t04220-RA"/>
    <property type="gene ID" value="nOo.2.0.1.g04220"/>
</dbReference>
<protein>
    <submittedName>
        <fullName evidence="4">Transmembrane protein</fullName>
    </submittedName>
</protein>
<proteinExistence type="predicted"/>
<reference evidence="2 3" key="2">
    <citation type="submission" date="2018-08" db="EMBL/GenBank/DDBJ databases">
        <authorList>
            <person name="Laetsch R D."/>
            <person name="Stevens L."/>
            <person name="Kumar S."/>
            <person name="Blaxter L. M."/>
        </authorList>
    </citation>
    <scope>NUCLEOTIDE SEQUENCE [LARGE SCALE GENOMIC DNA]</scope>
</reference>
<dbReference type="OrthoDB" id="5849338at2759"/>
<evidence type="ECO:0000313" key="3">
    <source>
        <dbReference type="Proteomes" id="UP000271087"/>
    </source>
</evidence>
<accession>A0A182E869</accession>
<evidence type="ECO:0000313" key="4">
    <source>
        <dbReference type="WBParaSite" id="nOo.2.0.1.t04220-RA"/>
    </source>
</evidence>
<sequence>MVMCMCTVMAIIDLTNYNFGLYIILLCIVGIMLACALCVAHPNACKNPAWYTRFCLLLQDLHPEHLYHTSVSPNMNDAAFSTSECTADNTTYRLRIENRAAIAMLMPAVHLMHHIWNGMAWVTEDISEEEKVANYQTDVSASGPSLMKLSTIIVSSSNQVNYSSAIHRTKDLHDPPSNY</sequence>
<keyword evidence="3" id="KW-1185">Reference proteome</keyword>
<organism evidence="4">
    <name type="scientific">Onchocerca ochengi</name>
    <name type="common">Filarial nematode worm</name>
    <dbReference type="NCBI Taxonomy" id="42157"/>
    <lineage>
        <taxon>Eukaryota</taxon>
        <taxon>Metazoa</taxon>
        <taxon>Ecdysozoa</taxon>
        <taxon>Nematoda</taxon>
        <taxon>Chromadorea</taxon>
        <taxon>Rhabditida</taxon>
        <taxon>Spirurina</taxon>
        <taxon>Spiruromorpha</taxon>
        <taxon>Filarioidea</taxon>
        <taxon>Onchocercidae</taxon>
        <taxon>Onchocerca</taxon>
    </lineage>
</organism>
<evidence type="ECO:0000313" key="2">
    <source>
        <dbReference type="EMBL" id="VDK72267.1"/>
    </source>
</evidence>
<gene>
    <name evidence="2" type="ORF">NOO_LOCUS4220</name>
</gene>
<name>A0A182E869_ONCOC</name>
<reference evidence="4" key="1">
    <citation type="submission" date="2016-06" db="UniProtKB">
        <authorList>
            <consortium name="WormBaseParasite"/>
        </authorList>
    </citation>
    <scope>IDENTIFICATION</scope>
</reference>
<dbReference type="Proteomes" id="UP000271087">
    <property type="component" value="Unassembled WGS sequence"/>
</dbReference>
<keyword evidence="1" id="KW-0472">Membrane</keyword>
<dbReference type="AlphaFoldDB" id="A0A182E869"/>
<dbReference type="EMBL" id="UYRW01000916">
    <property type="protein sequence ID" value="VDK72267.1"/>
    <property type="molecule type" value="Genomic_DNA"/>
</dbReference>